<sequence>MPSQDKPQGGYDSTPLTPSASRTYTLRITFHKATNLPVADFGSQTSDPFILAQATTSHKLRHSQDPYLRFRTNTVRKTLEPVWEAPWVIAGVPEDGLKLRVRIYDEDPKDHDDRLGKLEINTGPIDEKWQGFKKKSFKVKKTGADLRAYALRWTCVMLAGHDLHAHVVISIEMLGRTKREMGKAYTINGFWWKHYSPVIGRLTGTKARDDDQGVERYNFQANEIQLIGPVPNELYHRYVDFKPFVSGMFTAKGIRGKILNRALHHQHERLYNYDRQTEYGVFPETEEGEDPDQDVTKKFLDLVHHDQGARIFTFIITLDGLFRFTETGKEFGIDLLSKHTMHGDVNIYIAWSGEFMVRRLSDPSRSPSDPSQHTHPAEEFPGGPPKSSPPVDPAKYELIIDNDSGTYRPNKDLIPIFRKFLERNLPGLKIVVMACDDDKLQKMKDEQRKTKLKEGDGIVYGQGSVSSLASGSNASIGSSDQESLNERARTMQEDGGNSAPSGSKLEKGVEALENPKGTLTSAIGKERQG</sequence>
<evidence type="ECO:0000313" key="3">
    <source>
        <dbReference type="EMBL" id="KIR50023.1"/>
    </source>
</evidence>
<reference evidence="3" key="1">
    <citation type="submission" date="2015-01" db="EMBL/GenBank/DDBJ databases">
        <title>The Genome Sequence of Cryptococcus gattii CA1280.</title>
        <authorList>
            <consortium name="The Broad Institute Genomics Platform"/>
            <person name="Cuomo C."/>
            <person name="Litvintseva A."/>
            <person name="Chen Y."/>
            <person name="Heitman J."/>
            <person name="Sun S."/>
            <person name="Springer D."/>
            <person name="Dromer F."/>
            <person name="Young S."/>
            <person name="Zeng Q."/>
            <person name="Gargeya S."/>
            <person name="Abouelleil A."/>
            <person name="Alvarado L."/>
            <person name="Chapman S.B."/>
            <person name="Gainer-Dewar J."/>
            <person name="Goldberg J."/>
            <person name="Griggs A."/>
            <person name="Gujja S."/>
            <person name="Hansen M."/>
            <person name="Howarth C."/>
            <person name="Imamovic A."/>
            <person name="Larimer J."/>
            <person name="Murphy C."/>
            <person name="Naylor J."/>
            <person name="Pearson M."/>
            <person name="Priest M."/>
            <person name="Roberts A."/>
            <person name="Saif S."/>
            <person name="Shea T."/>
            <person name="Sykes S."/>
            <person name="Wortman J."/>
            <person name="Nusbaum C."/>
            <person name="Birren B."/>
        </authorList>
    </citation>
    <scope>NUCLEOTIDE SEQUENCE [LARGE SCALE GENOMIC DNA]</scope>
    <source>
        <strain evidence="3">CA1280</strain>
    </source>
</reference>
<dbReference type="SUPFAM" id="SSF49562">
    <property type="entry name" value="C2 domain (Calcium/lipid-binding domain, CaLB)"/>
    <property type="match status" value="1"/>
</dbReference>
<dbReference type="PANTHER" id="PTHR47800">
    <property type="entry name" value="C2 DOMAIN-CONTAINING PROTEIN"/>
    <property type="match status" value="1"/>
</dbReference>
<dbReference type="Gene3D" id="2.60.40.150">
    <property type="entry name" value="C2 domain"/>
    <property type="match status" value="1"/>
</dbReference>
<evidence type="ECO:0000259" key="2">
    <source>
        <dbReference type="PROSITE" id="PS50004"/>
    </source>
</evidence>
<feature type="domain" description="C2" evidence="2">
    <location>
        <begin position="7"/>
        <end position="136"/>
    </location>
</feature>
<name>A0A0D0UPG3_CRYGA</name>
<dbReference type="HOGENOM" id="CLU_022666_2_0_1"/>
<dbReference type="SMART" id="SM00239">
    <property type="entry name" value="C2"/>
    <property type="match status" value="1"/>
</dbReference>
<evidence type="ECO:0000256" key="1">
    <source>
        <dbReference type="SAM" id="MobiDB-lite"/>
    </source>
</evidence>
<feature type="compositionally biased region" description="Pro residues" evidence="1">
    <location>
        <begin position="382"/>
        <end position="392"/>
    </location>
</feature>
<dbReference type="PROSITE" id="PS50004">
    <property type="entry name" value="C2"/>
    <property type="match status" value="1"/>
</dbReference>
<proteinExistence type="predicted"/>
<organism evidence="3">
    <name type="scientific">Cryptococcus bacillisporus CA1280</name>
    <dbReference type="NCBI Taxonomy" id="1296109"/>
    <lineage>
        <taxon>Eukaryota</taxon>
        <taxon>Fungi</taxon>
        <taxon>Dikarya</taxon>
        <taxon>Basidiomycota</taxon>
        <taxon>Agaricomycotina</taxon>
        <taxon>Tremellomycetes</taxon>
        <taxon>Tremellales</taxon>
        <taxon>Cryptococcaceae</taxon>
        <taxon>Cryptococcus</taxon>
        <taxon>Cryptococcus gattii species complex</taxon>
    </lineage>
</organism>
<gene>
    <name evidence="3" type="ORF">I312_01118</name>
</gene>
<dbReference type="OrthoDB" id="73919at2759"/>
<dbReference type="EMBL" id="KN847974">
    <property type="protein sequence ID" value="KIR50023.1"/>
    <property type="molecule type" value="Genomic_DNA"/>
</dbReference>
<feature type="compositionally biased region" description="Low complexity" evidence="1">
    <location>
        <begin position="461"/>
        <end position="479"/>
    </location>
</feature>
<dbReference type="AlphaFoldDB" id="A0A0D0UPG3"/>
<dbReference type="InterPro" id="IPR000008">
    <property type="entry name" value="C2_dom"/>
</dbReference>
<accession>A0A0D0UPG3</accession>
<dbReference type="Pfam" id="PF00168">
    <property type="entry name" value="C2"/>
    <property type="match status" value="1"/>
</dbReference>
<protein>
    <submittedName>
        <fullName evidence="3">C2 domain-containing protein</fullName>
    </submittedName>
</protein>
<feature type="region of interest" description="Disordered" evidence="1">
    <location>
        <begin position="361"/>
        <end position="394"/>
    </location>
</feature>
<feature type="region of interest" description="Disordered" evidence="1">
    <location>
        <begin position="451"/>
        <end position="529"/>
    </location>
</feature>
<dbReference type="InterPro" id="IPR035892">
    <property type="entry name" value="C2_domain_sf"/>
</dbReference>
<dbReference type="PANTHER" id="PTHR47800:SF5">
    <property type="entry name" value="FER-1-LIKE PROTEIN 6"/>
    <property type="match status" value="1"/>
</dbReference>
<dbReference type="GO" id="GO:0010628">
    <property type="term" value="P:positive regulation of gene expression"/>
    <property type="evidence" value="ECO:0007669"/>
    <property type="project" value="TreeGrafter"/>
</dbReference>